<proteinExistence type="predicted"/>
<feature type="domain" description="GGDEF" evidence="3">
    <location>
        <begin position="414"/>
        <end position="546"/>
    </location>
</feature>
<dbReference type="CDD" id="cd01949">
    <property type="entry name" value="GGDEF"/>
    <property type="match status" value="1"/>
</dbReference>
<dbReference type="InterPro" id="IPR050706">
    <property type="entry name" value="Cyclic-di-GMP_PDE-like"/>
</dbReference>
<dbReference type="Pfam" id="PF00563">
    <property type="entry name" value="EAL"/>
    <property type="match status" value="1"/>
</dbReference>
<dbReference type="SMART" id="SM00052">
    <property type="entry name" value="EAL"/>
    <property type="match status" value="1"/>
</dbReference>
<dbReference type="Pfam" id="PF00990">
    <property type="entry name" value="GGDEF"/>
    <property type="match status" value="1"/>
</dbReference>
<dbReference type="RefSeq" id="WP_092912085.1">
    <property type="nucleotide sequence ID" value="NZ_CP136592.1"/>
</dbReference>
<dbReference type="PANTHER" id="PTHR33121">
    <property type="entry name" value="CYCLIC DI-GMP PHOSPHODIESTERASE PDEF"/>
    <property type="match status" value="1"/>
</dbReference>
<dbReference type="OrthoDB" id="9790732at2"/>
<evidence type="ECO:0000313" key="4">
    <source>
        <dbReference type="EMBL" id="SFP28232.1"/>
    </source>
</evidence>
<evidence type="ECO:0000256" key="1">
    <source>
        <dbReference type="SAM" id="Phobius"/>
    </source>
</evidence>
<dbReference type="InterPro" id="IPR000160">
    <property type="entry name" value="GGDEF_dom"/>
</dbReference>
<dbReference type="EMBL" id="FOXB01000013">
    <property type="protein sequence ID" value="SFP28232.1"/>
    <property type="molecule type" value="Genomic_DNA"/>
</dbReference>
<feature type="transmembrane region" description="Helical" evidence="1">
    <location>
        <begin position="290"/>
        <end position="311"/>
    </location>
</feature>
<keyword evidence="1" id="KW-1133">Transmembrane helix</keyword>
<dbReference type="PANTHER" id="PTHR33121:SF71">
    <property type="entry name" value="OXYGEN SENSOR PROTEIN DOSP"/>
    <property type="match status" value="1"/>
</dbReference>
<evidence type="ECO:0000313" key="5">
    <source>
        <dbReference type="Proteomes" id="UP000199227"/>
    </source>
</evidence>
<keyword evidence="1" id="KW-0812">Transmembrane</keyword>
<dbReference type="Proteomes" id="UP000199227">
    <property type="component" value="Unassembled WGS sequence"/>
</dbReference>
<dbReference type="PROSITE" id="PS50887">
    <property type="entry name" value="GGDEF"/>
    <property type="match status" value="1"/>
</dbReference>
<dbReference type="CDD" id="cd01948">
    <property type="entry name" value="EAL"/>
    <property type="match status" value="1"/>
</dbReference>
<dbReference type="Gene3D" id="3.20.20.450">
    <property type="entry name" value="EAL domain"/>
    <property type="match status" value="1"/>
</dbReference>
<protein>
    <submittedName>
        <fullName evidence="4">Diguanylate cyclase (GGDEF) domain-containing protein</fullName>
    </submittedName>
</protein>
<dbReference type="PROSITE" id="PS50883">
    <property type="entry name" value="EAL"/>
    <property type="match status" value="1"/>
</dbReference>
<dbReference type="STRING" id="223786.SAMN05216234_11328"/>
<evidence type="ECO:0000259" key="2">
    <source>
        <dbReference type="PROSITE" id="PS50883"/>
    </source>
</evidence>
<dbReference type="NCBIfam" id="TIGR00254">
    <property type="entry name" value="GGDEF"/>
    <property type="match status" value="1"/>
</dbReference>
<dbReference type="SMART" id="SM00267">
    <property type="entry name" value="GGDEF"/>
    <property type="match status" value="1"/>
</dbReference>
<dbReference type="GO" id="GO:0071111">
    <property type="term" value="F:cyclic-guanylate-specific phosphodiesterase activity"/>
    <property type="evidence" value="ECO:0007669"/>
    <property type="project" value="InterPro"/>
</dbReference>
<accession>A0A1I5P2H7</accession>
<dbReference type="InterPro" id="IPR035919">
    <property type="entry name" value="EAL_sf"/>
</dbReference>
<name>A0A1I5P2H7_9BACT</name>
<dbReference type="Gene3D" id="3.30.70.270">
    <property type="match status" value="1"/>
</dbReference>
<reference evidence="4 5" key="1">
    <citation type="submission" date="2016-10" db="EMBL/GenBank/DDBJ databases">
        <authorList>
            <person name="de Groot N.N."/>
        </authorList>
    </citation>
    <scope>NUCLEOTIDE SEQUENCE [LARGE SCALE GENOMIC DNA]</scope>
    <source>
        <strain evidence="4 5">EP1-55-1</strain>
    </source>
</reference>
<sequence>MKISFRFVILTTLFIVVLYFLAEITNYYSGLEKYKQTFLKTDSSDLNLLLRLKKEQLHLLSMMIANDKEVIDAYLYNKPEIIEKHLSSFWKLAYSKKLLYEIHFFKPPAENFYNFSNSSIKPINVKNVRGDIVWVTSSFKPSDHLMVCKSYAGVRSTYPIFDKNGTILGGLSLGAKLEWLPDFLGKLVQVPVFLTYRLEALRYLSPNAYKYYANLGKSWNDWLLGAKTKGVNNTIIEKIDFSKRVQTIDFKDEEYLLTLQSLIGFRGEEIGKVGVLHPISEYNKNFLTGMLMHGSIVLAVILLFGLVMYIIARRLKSRIDSVYKLSEAFRHKQFDIVDKIKPEKGDDEISLIKNDLIELGKMLRSYYTQLKEAVASRTKELEEVRRELESQILMDPELKIPNRVALEKDIKSMPDCKLALIDIYRFKSINDTYGVEVGNQILLALSQRISAMIEEYNGELKLYRSGSDEFVLLGFKDRTLDEFVECLKNIVIDIEEGTFIFEELDFDINIEVHVGVSTSNEFLLEEADIAVHEAENRHIDVYVYDKKPQQRAEEKQNIEMLKAVRIAILSDHIVPYYQPIVDKDGNIIKYESLVRMIDMSGNIVPPGLFLDVVKRSKYYHSLTRVVVQKSFEQFKSLPYAVSINLSIIDLLNRDTMNMIYEEVKRFPEPERIIFELLESESMDGYEEAQRFVETIRSLGAKIAIDDFGTGYSNFSYLATLQPDFIKIDGSLIRNLPNDEKSYQIVKSIVQFSKALGVGTVAEFVSSEEVFKAAKDIGIEQFQGYYFGKPEPELKKASNGRN</sequence>
<keyword evidence="1" id="KW-0472">Membrane</keyword>
<dbReference type="AlphaFoldDB" id="A0A1I5P2H7"/>
<gene>
    <name evidence="4" type="ORF">SAMN05216234_11328</name>
</gene>
<organism evidence="4 5">
    <name type="scientific">Hydrogenimonas thermophila</name>
    <dbReference type="NCBI Taxonomy" id="223786"/>
    <lineage>
        <taxon>Bacteria</taxon>
        <taxon>Pseudomonadati</taxon>
        <taxon>Campylobacterota</taxon>
        <taxon>Epsilonproteobacteria</taxon>
        <taxon>Campylobacterales</taxon>
        <taxon>Hydrogenimonadaceae</taxon>
        <taxon>Hydrogenimonas</taxon>
    </lineage>
</organism>
<evidence type="ECO:0000259" key="3">
    <source>
        <dbReference type="PROSITE" id="PS50887"/>
    </source>
</evidence>
<dbReference type="SUPFAM" id="SSF141868">
    <property type="entry name" value="EAL domain-like"/>
    <property type="match status" value="1"/>
</dbReference>
<feature type="domain" description="EAL" evidence="2">
    <location>
        <begin position="557"/>
        <end position="801"/>
    </location>
</feature>
<dbReference type="SUPFAM" id="SSF55073">
    <property type="entry name" value="Nucleotide cyclase"/>
    <property type="match status" value="1"/>
</dbReference>
<dbReference type="InterPro" id="IPR001633">
    <property type="entry name" value="EAL_dom"/>
</dbReference>
<dbReference type="InterPro" id="IPR043128">
    <property type="entry name" value="Rev_trsase/Diguanyl_cyclase"/>
</dbReference>
<dbReference type="InterPro" id="IPR029787">
    <property type="entry name" value="Nucleotide_cyclase"/>
</dbReference>
<keyword evidence="5" id="KW-1185">Reference proteome</keyword>